<dbReference type="Pfam" id="PF14111">
    <property type="entry name" value="DUF4283"/>
    <property type="match status" value="1"/>
</dbReference>
<protein>
    <recommendedName>
        <fullName evidence="8">Reverse transcriptase zinc-binding domain-containing protein</fullName>
    </recommendedName>
</protein>
<feature type="compositionally biased region" description="Polar residues" evidence="1">
    <location>
        <begin position="275"/>
        <end position="286"/>
    </location>
</feature>
<dbReference type="InterPro" id="IPR036691">
    <property type="entry name" value="Endo/exonu/phosph_ase_sf"/>
</dbReference>
<feature type="region of interest" description="Disordered" evidence="1">
    <location>
        <begin position="300"/>
        <end position="319"/>
    </location>
</feature>
<keyword evidence="2" id="KW-0812">Transmembrane</keyword>
<evidence type="ECO:0000256" key="1">
    <source>
        <dbReference type="SAM" id="MobiDB-lite"/>
    </source>
</evidence>
<sequence>MAPNSPDGFPPLSAKGAASPTPNISYSNIVSTPRPGNAFSLSPSPSLDDQLDFTETHVQAARDEWGLSLVGYSIGRRPYYESLLAAIRKAWKLKGTMKLLSLSDGFFMLKFTSPEDFDMALSGGVWFFLGKPFVLQKWVPNFKPVREESSSIPIWFKILDLPLPCWTPEGISRIASKIGIPIAVDNLTAEKSRLTYARICVQVTKSCAYPESIPISILGEPFVLKIQYEWKPVPCEHCSSIVHTPEFCPSKPQVPPSSAQPARGRSTSRKPPRPNNRTPSSQRQNNVSDAALITSRSDNPQNLASASTIHPPAIDIPPTHSITEHQATSIPNLNSPTEESNPVEIAVPTPLKIKVASPNKFELLQDYLNDQSTPATSLHSEEQACQKSSYNLKVPMILPHIAAWNVRGFNSPDKVRACADLVRSCNLAFLAVLENRIHENSFLDPWFQNNHLVFENEESCHNFHLSKSGRIWIKWDSSLVQFKPTHITTQMISGELHKGADFLCTLSIIYASNSQSERFKLWDSLREVGSSISSPWALLGDFNCCCHPSEKSGGTTLLQSQLWDFKSLIFDLGLLDLASMGLKFTWFNQRATDPIHLKLDRMLINDKWLEHYPNSYYEVHPPNCSDHSPIILLPGNLNKKHHRFLFKNFWTKQDSFWNELLNIFAQPVFGNPILGLYSKLKYLKCVIKGMSWASSSTLSSKIACLRNQQAICLERLNTEPQNSFLNSQLKNLNSDLLDCSSSWNNWLYQRAKLKWLSHGEDDLKLCAKFLFFGDSEAKKLHLIAWKRTCKPRHLGGLGLPNLHSLYFAYTCSQIFRFYNSKSILSSYLNAIYGTPWTPSLHKESPYWKDIKKVASQISSNVLFYFNSHSKLAMLWDPWIDGKSLSMVCLDRNIFSYFPHNAKVSDFLDGGAWNLPGLGDNALASFLGSSAYDTDATNNITWKDKSKATLSTFINQFFCEDSVLEWHKLVWHKHHALKYSIYTWIALNNGLKTADELIKRNIVVNNECPLCYSQSESANHILFECDYSFNVLSKLIPYLGDFLLRPRLMQRPFTLKKQREFYLLIVCCTTYYLWRERNDRRFCSNFKSTSTLCSLIKSAVVAKTSKWKNVEDLIPESIHGYFSWIFFMLYSGLNCLYGRNRLGVWTVMPWSFFFYALCFPLLPCRLLNVVSWTGRLCVGRWLMVDLSLISASSTIWFPISGCCCSVGLLSVFGHLCCHLWPPNCLETRDRLRLLRKINGDLGNKGSYSFKILKNMLADPRKRENPKEYARQIPTIPEIS</sequence>
<dbReference type="InterPro" id="IPR005135">
    <property type="entry name" value="Endo/exonuclease/phosphatase"/>
</dbReference>
<comment type="caution">
    <text evidence="6">The sequence shown here is derived from an EMBL/GenBank/DDBJ whole genome shotgun (WGS) entry which is preliminary data.</text>
</comment>
<keyword evidence="7" id="KW-1185">Reference proteome</keyword>
<evidence type="ECO:0000313" key="7">
    <source>
        <dbReference type="Proteomes" id="UP001552299"/>
    </source>
</evidence>
<reference evidence="6 7" key="1">
    <citation type="journal article" date="2024" name="Plant Biotechnol. J.">
        <title>Dendrobium thyrsiflorum genome and its molecular insights into genes involved in important horticultural traits.</title>
        <authorList>
            <person name="Chen B."/>
            <person name="Wang J.Y."/>
            <person name="Zheng P.J."/>
            <person name="Li K.L."/>
            <person name="Liang Y.M."/>
            <person name="Chen X.F."/>
            <person name="Zhang C."/>
            <person name="Zhao X."/>
            <person name="He X."/>
            <person name="Zhang G.Q."/>
            <person name="Liu Z.J."/>
            <person name="Xu Q."/>
        </authorList>
    </citation>
    <scope>NUCLEOTIDE SEQUENCE [LARGE SCALE GENOMIC DNA]</scope>
    <source>
        <strain evidence="6">GZMU011</strain>
    </source>
</reference>
<dbReference type="Proteomes" id="UP001552299">
    <property type="component" value="Unassembled WGS sequence"/>
</dbReference>
<keyword evidence="2" id="KW-0472">Membrane</keyword>
<feature type="domain" description="DUF4283" evidence="5">
    <location>
        <begin position="63"/>
        <end position="144"/>
    </location>
</feature>
<evidence type="ECO:0000259" key="3">
    <source>
        <dbReference type="Pfam" id="PF03372"/>
    </source>
</evidence>
<evidence type="ECO:0008006" key="8">
    <source>
        <dbReference type="Google" id="ProtNLM"/>
    </source>
</evidence>
<dbReference type="EMBL" id="JANQDX010000013">
    <property type="protein sequence ID" value="KAL0913681.1"/>
    <property type="molecule type" value="Genomic_DNA"/>
</dbReference>
<organism evidence="6 7">
    <name type="scientific">Dendrobium thyrsiflorum</name>
    <name type="common">Pinecone-like raceme dendrobium</name>
    <name type="synonym">Orchid</name>
    <dbReference type="NCBI Taxonomy" id="117978"/>
    <lineage>
        <taxon>Eukaryota</taxon>
        <taxon>Viridiplantae</taxon>
        <taxon>Streptophyta</taxon>
        <taxon>Embryophyta</taxon>
        <taxon>Tracheophyta</taxon>
        <taxon>Spermatophyta</taxon>
        <taxon>Magnoliopsida</taxon>
        <taxon>Liliopsida</taxon>
        <taxon>Asparagales</taxon>
        <taxon>Orchidaceae</taxon>
        <taxon>Epidendroideae</taxon>
        <taxon>Malaxideae</taxon>
        <taxon>Dendrobiinae</taxon>
        <taxon>Dendrobium</taxon>
    </lineage>
</organism>
<name>A0ABD0UM02_DENTH</name>
<keyword evidence="2" id="KW-1133">Transmembrane helix</keyword>
<dbReference type="AlphaFoldDB" id="A0ABD0UM02"/>
<evidence type="ECO:0000256" key="2">
    <source>
        <dbReference type="SAM" id="Phobius"/>
    </source>
</evidence>
<dbReference type="Gene3D" id="3.60.10.10">
    <property type="entry name" value="Endonuclease/exonuclease/phosphatase"/>
    <property type="match status" value="1"/>
</dbReference>
<feature type="region of interest" description="Disordered" evidence="1">
    <location>
        <begin position="1"/>
        <end position="27"/>
    </location>
</feature>
<evidence type="ECO:0000313" key="6">
    <source>
        <dbReference type="EMBL" id="KAL0913681.1"/>
    </source>
</evidence>
<feature type="transmembrane region" description="Helical" evidence="2">
    <location>
        <begin position="1117"/>
        <end position="1136"/>
    </location>
</feature>
<feature type="transmembrane region" description="Helical" evidence="2">
    <location>
        <begin position="1143"/>
        <end position="1161"/>
    </location>
</feature>
<feature type="domain" description="Endonuclease/exonuclease/phosphatase" evidence="3">
    <location>
        <begin position="403"/>
        <end position="627"/>
    </location>
</feature>
<feature type="region of interest" description="Disordered" evidence="1">
    <location>
        <begin position="249"/>
        <end position="286"/>
    </location>
</feature>
<dbReference type="Pfam" id="PF03372">
    <property type="entry name" value="Exo_endo_phos"/>
    <property type="match status" value="1"/>
</dbReference>
<evidence type="ECO:0000259" key="4">
    <source>
        <dbReference type="Pfam" id="PF13966"/>
    </source>
</evidence>
<dbReference type="PANTHER" id="PTHR31286">
    <property type="entry name" value="GLYCINE-RICH CELL WALL STRUCTURAL PROTEIN 1.8-LIKE"/>
    <property type="match status" value="1"/>
</dbReference>
<dbReference type="Pfam" id="PF13966">
    <property type="entry name" value="zf-RVT"/>
    <property type="match status" value="1"/>
</dbReference>
<feature type="transmembrane region" description="Helical" evidence="2">
    <location>
        <begin position="1194"/>
        <end position="1219"/>
    </location>
</feature>
<evidence type="ECO:0000259" key="5">
    <source>
        <dbReference type="Pfam" id="PF14111"/>
    </source>
</evidence>
<dbReference type="InterPro" id="IPR025558">
    <property type="entry name" value="DUF4283"/>
</dbReference>
<dbReference type="PANTHER" id="PTHR31286:SF180">
    <property type="entry name" value="OS10G0362600 PROTEIN"/>
    <property type="match status" value="1"/>
</dbReference>
<feature type="domain" description="Reverse transcriptase zinc-binding" evidence="4">
    <location>
        <begin position="955"/>
        <end position="1027"/>
    </location>
</feature>
<accession>A0ABD0UM02</accession>
<dbReference type="InterPro" id="IPR026960">
    <property type="entry name" value="RVT-Znf"/>
</dbReference>
<proteinExistence type="predicted"/>
<gene>
    <name evidence="6" type="ORF">M5K25_017158</name>
</gene>
<dbReference type="SUPFAM" id="SSF56219">
    <property type="entry name" value="DNase I-like"/>
    <property type="match status" value="1"/>
</dbReference>
<dbReference type="InterPro" id="IPR040256">
    <property type="entry name" value="At4g02000-like"/>
</dbReference>